<evidence type="ECO:0000256" key="11">
    <source>
        <dbReference type="SAM" id="Phobius"/>
    </source>
</evidence>
<dbReference type="Proteomes" id="UP001648503">
    <property type="component" value="Unassembled WGS sequence"/>
</dbReference>
<evidence type="ECO:0000256" key="10">
    <source>
        <dbReference type="ARBA" id="ARBA00023136"/>
    </source>
</evidence>
<reference evidence="12 13" key="1">
    <citation type="submission" date="2021-02" db="EMBL/GenBank/DDBJ databases">
        <title>Variation within the Batrachochytrium salamandrivorans European outbreak.</title>
        <authorList>
            <person name="Kelly M."/>
            <person name="Pasmans F."/>
            <person name="Shea T.P."/>
            <person name="Munoz J.F."/>
            <person name="Carranza S."/>
            <person name="Cuomo C.A."/>
            <person name="Martel A."/>
        </authorList>
    </citation>
    <scope>NUCLEOTIDE SEQUENCE [LARGE SCALE GENOMIC DNA]</scope>
    <source>
        <strain evidence="12 13">AMFP18/2</strain>
    </source>
</reference>
<evidence type="ECO:0000256" key="7">
    <source>
        <dbReference type="ARBA" id="ARBA00022892"/>
    </source>
</evidence>
<evidence type="ECO:0000256" key="1">
    <source>
        <dbReference type="ARBA" id="ARBA00004389"/>
    </source>
</evidence>
<keyword evidence="13" id="KW-1185">Reference proteome</keyword>
<comment type="caution">
    <text evidence="12">The sequence shown here is derived from an EMBL/GenBank/DDBJ whole genome shotgun (WGS) entry which is preliminary data.</text>
</comment>
<evidence type="ECO:0000256" key="6">
    <source>
        <dbReference type="ARBA" id="ARBA00022824"/>
    </source>
</evidence>
<accession>A0ABQ8FMV3</accession>
<keyword evidence="5" id="KW-0677">Repeat</keyword>
<dbReference type="PANTHER" id="PTHR23284:SF0">
    <property type="entry name" value="PROLACTIN REGULATORY ELEMENT-BINDING PROTEIN"/>
    <property type="match status" value="1"/>
</dbReference>
<sequence length="392" mass="42134">MTSNNKGLPQQRALRTREMHRSHTVAFPAFSVAFTPSPTKLLIGGGGGATKAGIKNAVIMAEIQEHDLGLKHLFEHRFEKDDDGCMNIAVHPKEKAFVAAVNSPERTILSGNNRNCRAFRLSKTGMKTGRSIKTTDSLDGFNHQKSARFSPNGKLLCTGTTDGKLSVNSWPALKPAFPAQNFGSEIIDIHFNCLGDTIGVATPDKIRFLSTAKGKSLWELPKPTIGAELFEFRALRFGANLTKGILFVILNAKSRKSALIQKYDVDRKKLLSTTPVSIKPITTFALSPDGSTLAFGSSDLSITVMSAVTLNRVTRVQNAHGFPPTSIDINSDNSIVASVSADGTCMLTGILPRRPSSGVGWGVFIIALVIAIVLLGIGLATMLADTQFGQEL</sequence>
<comment type="subcellular location">
    <subcellularLocation>
        <location evidence="1">Endoplasmic reticulum membrane</location>
        <topology evidence="1">Single-pass membrane protein</topology>
    </subcellularLocation>
</comment>
<name>A0ABQ8FMV3_9FUNG</name>
<dbReference type="Pfam" id="PF00400">
    <property type="entry name" value="WD40"/>
    <property type="match status" value="2"/>
</dbReference>
<evidence type="ECO:0000256" key="8">
    <source>
        <dbReference type="ARBA" id="ARBA00022927"/>
    </source>
</evidence>
<keyword evidence="7" id="KW-0931">ER-Golgi transport</keyword>
<protein>
    <recommendedName>
        <fullName evidence="14">Anaphase-promoting complex subunit 4 WD40 domain-containing protein</fullName>
    </recommendedName>
</protein>
<proteinExistence type="predicted"/>
<organism evidence="12 13">
    <name type="scientific">Batrachochytrium salamandrivorans</name>
    <dbReference type="NCBI Taxonomy" id="1357716"/>
    <lineage>
        <taxon>Eukaryota</taxon>
        <taxon>Fungi</taxon>
        <taxon>Fungi incertae sedis</taxon>
        <taxon>Chytridiomycota</taxon>
        <taxon>Chytridiomycota incertae sedis</taxon>
        <taxon>Chytridiomycetes</taxon>
        <taxon>Rhizophydiales</taxon>
        <taxon>Rhizophydiales incertae sedis</taxon>
        <taxon>Batrachochytrium</taxon>
    </lineage>
</organism>
<evidence type="ECO:0008006" key="14">
    <source>
        <dbReference type="Google" id="ProtNLM"/>
    </source>
</evidence>
<dbReference type="PANTHER" id="PTHR23284">
    <property type="entry name" value="PROLACTIN REGULATORY ELEMENT BINDING PROTEIN"/>
    <property type="match status" value="1"/>
</dbReference>
<evidence type="ECO:0000313" key="13">
    <source>
        <dbReference type="Proteomes" id="UP001648503"/>
    </source>
</evidence>
<keyword evidence="10 11" id="KW-0472">Membrane</keyword>
<gene>
    <name evidence="12" type="ORF">BASA50_001926</name>
</gene>
<keyword evidence="4 11" id="KW-0812">Transmembrane</keyword>
<evidence type="ECO:0000256" key="3">
    <source>
        <dbReference type="ARBA" id="ARBA00022574"/>
    </source>
</evidence>
<feature type="transmembrane region" description="Helical" evidence="11">
    <location>
        <begin position="361"/>
        <end position="384"/>
    </location>
</feature>
<dbReference type="InterPro" id="IPR045260">
    <property type="entry name" value="Sec12-like"/>
</dbReference>
<dbReference type="SUPFAM" id="SSF50978">
    <property type="entry name" value="WD40 repeat-like"/>
    <property type="match status" value="1"/>
</dbReference>
<evidence type="ECO:0000313" key="12">
    <source>
        <dbReference type="EMBL" id="KAH6601031.1"/>
    </source>
</evidence>
<evidence type="ECO:0000256" key="4">
    <source>
        <dbReference type="ARBA" id="ARBA00022692"/>
    </source>
</evidence>
<dbReference type="Gene3D" id="2.130.10.10">
    <property type="entry name" value="YVTN repeat-like/Quinoprotein amine dehydrogenase"/>
    <property type="match status" value="1"/>
</dbReference>
<keyword evidence="6" id="KW-0256">Endoplasmic reticulum</keyword>
<dbReference type="InterPro" id="IPR001680">
    <property type="entry name" value="WD40_rpt"/>
</dbReference>
<dbReference type="InterPro" id="IPR036322">
    <property type="entry name" value="WD40_repeat_dom_sf"/>
</dbReference>
<dbReference type="SMART" id="SM00320">
    <property type="entry name" value="WD40"/>
    <property type="match status" value="3"/>
</dbReference>
<dbReference type="InterPro" id="IPR015943">
    <property type="entry name" value="WD40/YVTN_repeat-like_dom_sf"/>
</dbReference>
<keyword evidence="9 11" id="KW-1133">Transmembrane helix</keyword>
<evidence type="ECO:0000256" key="2">
    <source>
        <dbReference type="ARBA" id="ARBA00022448"/>
    </source>
</evidence>
<keyword evidence="3" id="KW-0853">WD repeat</keyword>
<dbReference type="EMBL" id="JAFCIX010000022">
    <property type="protein sequence ID" value="KAH6601031.1"/>
    <property type="molecule type" value="Genomic_DNA"/>
</dbReference>
<keyword evidence="2" id="KW-0813">Transport</keyword>
<evidence type="ECO:0000256" key="5">
    <source>
        <dbReference type="ARBA" id="ARBA00022737"/>
    </source>
</evidence>
<evidence type="ECO:0000256" key="9">
    <source>
        <dbReference type="ARBA" id="ARBA00022989"/>
    </source>
</evidence>
<keyword evidence="8" id="KW-0653">Protein transport</keyword>